<organism evidence="1">
    <name type="scientific">marine sediment metagenome</name>
    <dbReference type="NCBI Taxonomy" id="412755"/>
    <lineage>
        <taxon>unclassified sequences</taxon>
        <taxon>metagenomes</taxon>
        <taxon>ecological metagenomes</taxon>
    </lineage>
</organism>
<comment type="caution">
    <text evidence="1">The sequence shown here is derived from an EMBL/GenBank/DDBJ whole genome shotgun (WGS) entry which is preliminary data.</text>
</comment>
<gene>
    <name evidence="1" type="ORF">LCGC14_1931580</name>
</gene>
<reference evidence="1" key="1">
    <citation type="journal article" date="2015" name="Nature">
        <title>Complex archaea that bridge the gap between prokaryotes and eukaryotes.</title>
        <authorList>
            <person name="Spang A."/>
            <person name="Saw J.H."/>
            <person name="Jorgensen S.L."/>
            <person name="Zaremba-Niedzwiedzka K."/>
            <person name="Martijn J."/>
            <person name="Lind A.E."/>
            <person name="van Eijk R."/>
            <person name="Schleper C."/>
            <person name="Guy L."/>
            <person name="Ettema T.J."/>
        </authorList>
    </citation>
    <scope>NUCLEOTIDE SEQUENCE</scope>
</reference>
<protein>
    <submittedName>
        <fullName evidence="1">Uncharacterized protein</fullName>
    </submittedName>
</protein>
<dbReference type="EMBL" id="LAZR01020750">
    <property type="protein sequence ID" value="KKL87746.1"/>
    <property type="molecule type" value="Genomic_DNA"/>
</dbReference>
<dbReference type="AlphaFoldDB" id="A0A0F9GBB7"/>
<sequence>MARLLELAQVARGDGGLAFPSRRDAWLSSRRATSSMHSKPNCSSVLTCFARGSSSFPTAFQSIFFNSKHGYWRPNVS</sequence>
<evidence type="ECO:0000313" key="1">
    <source>
        <dbReference type="EMBL" id="KKL87746.1"/>
    </source>
</evidence>
<proteinExistence type="predicted"/>
<name>A0A0F9GBB7_9ZZZZ</name>
<accession>A0A0F9GBB7</accession>